<proteinExistence type="predicted"/>
<dbReference type="Proteomes" id="UP000623010">
    <property type="component" value="Unassembled WGS sequence"/>
</dbReference>
<sequence>MVEGDARAGAVSRGRERWPPALLGQGGALPGGQRVPGEAAVGAGQPWLLAGEDDGEHAPGPPQLLQLRQGARRRLLQAGGLRQAHAERGQGALAPAGVVLVGDVAEGAHDHPAPGAGVPDVAEGGADPQPVAVAVDDGNGAAPPRGRQAGEGVAAQSTAARSRPVSPPAANTSAAPPARRAPSRRTARPGRPPAPEERRLPPGAEPPTLPGAEGDFNTHRWCVGSRAGTV</sequence>
<feature type="region of interest" description="Disordered" evidence="1">
    <location>
        <begin position="1"/>
        <end position="63"/>
    </location>
</feature>
<reference evidence="2" key="2">
    <citation type="submission" date="2020-09" db="EMBL/GenBank/DDBJ databases">
        <authorList>
            <person name="Sun Q."/>
            <person name="Ohkuma M."/>
        </authorList>
    </citation>
    <scope>NUCLEOTIDE SEQUENCE</scope>
    <source>
        <strain evidence="2">JCM 5016</strain>
    </source>
</reference>
<feature type="compositionally biased region" description="Low complexity" evidence="1">
    <location>
        <begin position="159"/>
        <end position="180"/>
    </location>
</feature>
<evidence type="ECO:0000313" key="2">
    <source>
        <dbReference type="EMBL" id="GGZ83802.1"/>
    </source>
</evidence>
<feature type="region of interest" description="Disordered" evidence="1">
    <location>
        <begin position="107"/>
        <end position="230"/>
    </location>
</feature>
<dbReference type="AlphaFoldDB" id="A0A918R3K4"/>
<gene>
    <name evidence="2" type="ORF">GCM10010389_22260</name>
</gene>
<dbReference type="EMBL" id="BMWH01000006">
    <property type="protein sequence ID" value="GGZ83802.1"/>
    <property type="molecule type" value="Genomic_DNA"/>
</dbReference>
<evidence type="ECO:0000256" key="1">
    <source>
        <dbReference type="SAM" id="MobiDB-lite"/>
    </source>
</evidence>
<organism evidence="2 3">
    <name type="scientific">Streptomyces echinoruber</name>
    <dbReference type="NCBI Taxonomy" id="68898"/>
    <lineage>
        <taxon>Bacteria</taxon>
        <taxon>Bacillati</taxon>
        <taxon>Actinomycetota</taxon>
        <taxon>Actinomycetes</taxon>
        <taxon>Kitasatosporales</taxon>
        <taxon>Streptomycetaceae</taxon>
        <taxon>Streptomyces</taxon>
    </lineage>
</organism>
<comment type="caution">
    <text evidence="2">The sequence shown here is derived from an EMBL/GenBank/DDBJ whole genome shotgun (WGS) entry which is preliminary data.</text>
</comment>
<name>A0A918R3K4_9ACTN</name>
<reference evidence="2" key="1">
    <citation type="journal article" date="2014" name="Int. J. Syst. Evol. Microbiol.">
        <title>Complete genome sequence of Corynebacterium casei LMG S-19264T (=DSM 44701T), isolated from a smear-ripened cheese.</title>
        <authorList>
            <consortium name="US DOE Joint Genome Institute (JGI-PGF)"/>
            <person name="Walter F."/>
            <person name="Albersmeier A."/>
            <person name="Kalinowski J."/>
            <person name="Ruckert C."/>
        </authorList>
    </citation>
    <scope>NUCLEOTIDE SEQUENCE</scope>
    <source>
        <strain evidence="2">JCM 5016</strain>
    </source>
</reference>
<evidence type="ECO:0000313" key="3">
    <source>
        <dbReference type="Proteomes" id="UP000623010"/>
    </source>
</evidence>
<feature type="compositionally biased region" description="Low complexity" evidence="1">
    <location>
        <begin position="131"/>
        <end position="142"/>
    </location>
</feature>
<accession>A0A918R3K4</accession>
<protein>
    <submittedName>
        <fullName evidence="2">Uncharacterized protein</fullName>
    </submittedName>
</protein>
<keyword evidence="3" id="KW-1185">Reference proteome</keyword>